<protein>
    <submittedName>
        <fullName evidence="1">Uncharacterized protein</fullName>
    </submittedName>
</protein>
<keyword evidence="2" id="KW-1185">Reference proteome</keyword>
<reference evidence="1 2" key="1">
    <citation type="submission" date="2016-10" db="EMBL/GenBank/DDBJ databases">
        <authorList>
            <person name="de Groot N.N."/>
        </authorList>
    </citation>
    <scope>NUCLEOTIDE SEQUENCE [LARGE SCALE GENOMIC DNA]</scope>
    <source>
        <strain evidence="1 2">DSM 26880</strain>
    </source>
</reference>
<dbReference type="AlphaFoldDB" id="A0A1H3KUZ2"/>
<dbReference type="EMBL" id="FNPF01000010">
    <property type="protein sequence ID" value="SDY55465.1"/>
    <property type="molecule type" value="Genomic_DNA"/>
</dbReference>
<dbReference type="OrthoDB" id="7743875at2"/>
<name>A0A1H3KUZ2_9RHOB</name>
<organism evidence="1 2">
    <name type="scientific">Citreimonas salinaria</name>
    <dbReference type="NCBI Taxonomy" id="321339"/>
    <lineage>
        <taxon>Bacteria</taxon>
        <taxon>Pseudomonadati</taxon>
        <taxon>Pseudomonadota</taxon>
        <taxon>Alphaproteobacteria</taxon>
        <taxon>Rhodobacterales</taxon>
        <taxon>Roseobacteraceae</taxon>
        <taxon>Citreimonas</taxon>
    </lineage>
</organism>
<proteinExistence type="predicted"/>
<evidence type="ECO:0000313" key="1">
    <source>
        <dbReference type="EMBL" id="SDY55465.1"/>
    </source>
</evidence>
<accession>A0A1H3KUZ2</accession>
<evidence type="ECO:0000313" key="2">
    <source>
        <dbReference type="Proteomes" id="UP000199286"/>
    </source>
</evidence>
<gene>
    <name evidence="1" type="ORF">SAMN05444340_110101</name>
</gene>
<sequence>MPLRFTTDRKFEARCTAAGGETFKATFRVLSDDETNGYFSPDSNTPSLDQEKAFLRAVVVDLGDLIGEDGHPIRFDSGVLDQALGMADMRIGLLKGYRLGLQGARAGN</sequence>
<dbReference type="Proteomes" id="UP000199286">
    <property type="component" value="Unassembled WGS sequence"/>
</dbReference>
<dbReference type="STRING" id="321339.SAMN05444340_110101"/>
<dbReference type="RefSeq" id="WP_089883859.1">
    <property type="nucleotide sequence ID" value="NZ_FNPF01000010.1"/>
</dbReference>